<keyword evidence="1" id="KW-0479">Metal-binding</keyword>
<sequence length="375" mass="42209">MENGDPSTTVLHQDSLDIIWINLMEEEDSLADYQPIDDELYQTSQLFATAGPRQAVPYPIIERFTAATGSVTRDVNAIPVAAAPILPVPMEVEVSSAAGGIAHAQLEQYSTDGDTGSNTDAAANLPYLQPEAPPPRPKWESLKSHILQRNISSGSIGAHDVDIVRALRRNVHHPIVDDTSAVQDQAEPMAVRRYATSIMVMPQRRTNHGCWKEKDKCGIIVDVGVDTPGFKRTFKFLAGIHGRKTKWLMHEYVELGFWGIDLFFKDLFFREVKESPVWRGSLDRAEAQGCKFRMRQPDDPMVMGRESQIWEHFLRIYDKNPEVDGYKIVYALCCYCGDDLKAASENGTKSLRNHWRDSMECNRLRPATSSRSNVD</sequence>
<keyword evidence="7" id="KW-0539">Nucleus</keyword>
<dbReference type="InterPro" id="IPR036093">
    <property type="entry name" value="NAC_dom_sf"/>
</dbReference>
<dbReference type="InterPro" id="IPR003441">
    <property type="entry name" value="NAC-dom"/>
</dbReference>
<protein>
    <recommendedName>
        <fullName evidence="13">BED-type domain-containing protein</fullName>
    </recommendedName>
</protein>
<dbReference type="PROSITE" id="PS50808">
    <property type="entry name" value="ZF_BED"/>
    <property type="match status" value="1"/>
</dbReference>
<dbReference type="GO" id="GO:0006355">
    <property type="term" value="P:regulation of DNA-templated transcription"/>
    <property type="evidence" value="ECO:0007669"/>
    <property type="project" value="InterPro"/>
</dbReference>
<evidence type="ECO:0000256" key="4">
    <source>
        <dbReference type="ARBA" id="ARBA00023015"/>
    </source>
</evidence>
<dbReference type="PROSITE" id="PS51005">
    <property type="entry name" value="NAC"/>
    <property type="match status" value="1"/>
</dbReference>
<keyword evidence="6" id="KW-0804">Transcription</keyword>
<evidence type="ECO:0000259" key="9">
    <source>
        <dbReference type="PROSITE" id="PS50808"/>
    </source>
</evidence>
<dbReference type="EMBL" id="CP144745">
    <property type="protein sequence ID" value="WVZ52741.1"/>
    <property type="molecule type" value="Genomic_DNA"/>
</dbReference>
<dbReference type="AlphaFoldDB" id="A0AAQ3SH54"/>
<dbReference type="GO" id="GO:0003677">
    <property type="term" value="F:DNA binding"/>
    <property type="evidence" value="ECO:0007669"/>
    <property type="project" value="UniProtKB-KW"/>
</dbReference>
<evidence type="ECO:0000256" key="6">
    <source>
        <dbReference type="ARBA" id="ARBA00023163"/>
    </source>
</evidence>
<dbReference type="Proteomes" id="UP001341281">
    <property type="component" value="Chromosome 01"/>
</dbReference>
<evidence type="ECO:0000313" key="12">
    <source>
        <dbReference type="Proteomes" id="UP001341281"/>
    </source>
</evidence>
<evidence type="ECO:0000256" key="3">
    <source>
        <dbReference type="ARBA" id="ARBA00022833"/>
    </source>
</evidence>
<dbReference type="Gene3D" id="2.170.150.80">
    <property type="entry name" value="NAC domain"/>
    <property type="match status" value="1"/>
</dbReference>
<reference evidence="11 12" key="1">
    <citation type="submission" date="2024-02" db="EMBL/GenBank/DDBJ databases">
        <title>High-quality chromosome-scale genome assembly of Pensacola bahiagrass (Paspalum notatum Flugge var. saurae).</title>
        <authorList>
            <person name="Vega J.M."/>
            <person name="Podio M."/>
            <person name="Orjuela J."/>
            <person name="Siena L.A."/>
            <person name="Pessino S.C."/>
            <person name="Combes M.C."/>
            <person name="Mariac C."/>
            <person name="Albertini E."/>
            <person name="Pupilli F."/>
            <person name="Ortiz J.P.A."/>
            <person name="Leblanc O."/>
        </authorList>
    </citation>
    <scope>NUCLEOTIDE SEQUENCE [LARGE SCALE GENOMIC DNA]</scope>
    <source>
        <strain evidence="11">R1</strain>
        <tissue evidence="11">Leaf</tissue>
    </source>
</reference>
<keyword evidence="5" id="KW-0238">DNA-binding</keyword>
<evidence type="ECO:0000256" key="5">
    <source>
        <dbReference type="ARBA" id="ARBA00023125"/>
    </source>
</evidence>
<evidence type="ECO:0000313" key="11">
    <source>
        <dbReference type="EMBL" id="WVZ52741.1"/>
    </source>
</evidence>
<evidence type="ECO:0000259" key="10">
    <source>
        <dbReference type="PROSITE" id="PS51005"/>
    </source>
</evidence>
<proteinExistence type="predicted"/>
<dbReference type="GO" id="GO:0008270">
    <property type="term" value="F:zinc ion binding"/>
    <property type="evidence" value="ECO:0007669"/>
    <property type="project" value="UniProtKB-KW"/>
</dbReference>
<evidence type="ECO:0000256" key="1">
    <source>
        <dbReference type="ARBA" id="ARBA00022723"/>
    </source>
</evidence>
<evidence type="ECO:0008006" key="13">
    <source>
        <dbReference type="Google" id="ProtNLM"/>
    </source>
</evidence>
<evidence type="ECO:0000256" key="7">
    <source>
        <dbReference type="ARBA" id="ARBA00023242"/>
    </source>
</evidence>
<accession>A0AAQ3SH54</accession>
<name>A0AAQ3SH54_PASNO</name>
<gene>
    <name evidence="11" type="ORF">U9M48_003771</name>
</gene>
<dbReference type="InterPro" id="IPR003656">
    <property type="entry name" value="Znf_BED"/>
</dbReference>
<keyword evidence="2 8" id="KW-0863">Zinc-finger</keyword>
<keyword evidence="12" id="KW-1185">Reference proteome</keyword>
<dbReference type="Pfam" id="PF02365">
    <property type="entry name" value="NAM"/>
    <property type="match status" value="1"/>
</dbReference>
<evidence type="ECO:0000256" key="8">
    <source>
        <dbReference type="PROSITE-ProRule" id="PRU00027"/>
    </source>
</evidence>
<feature type="domain" description="BED-type" evidence="9">
    <location>
        <begin position="304"/>
        <end position="368"/>
    </location>
</feature>
<dbReference type="SUPFAM" id="SSF101941">
    <property type="entry name" value="NAC domain"/>
    <property type="match status" value="1"/>
</dbReference>
<feature type="domain" description="NAC" evidence="10">
    <location>
        <begin position="129"/>
        <end position="270"/>
    </location>
</feature>
<evidence type="ECO:0000256" key="2">
    <source>
        <dbReference type="ARBA" id="ARBA00022771"/>
    </source>
</evidence>
<keyword evidence="4" id="KW-0805">Transcription regulation</keyword>
<organism evidence="11 12">
    <name type="scientific">Paspalum notatum var. saurae</name>
    <dbReference type="NCBI Taxonomy" id="547442"/>
    <lineage>
        <taxon>Eukaryota</taxon>
        <taxon>Viridiplantae</taxon>
        <taxon>Streptophyta</taxon>
        <taxon>Embryophyta</taxon>
        <taxon>Tracheophyta</taxon>
        <taxon>Spermatophyta</taxon>
        <taxon>Magnoliopsida</taxon>
        <taxon>Liliopsida</taxon>
        <taxon>Poales</taxon>
        <taxon>Poaceae</taxon>
        <taxon>PACMAD clade</taxon>
        <taxon>Panicoideae</taxon>
        <taxon>Andropogonodae</taxon>
        <taxon>Paspaleae</taxon>
        <taxon>Paspalinae</taxon>
        <taxon>Paspalum</taxon>
    </lineage>
</organism>
<keyword evidence="3" id="KW-0862">Zinc</keyword>